<keyword evidence="2" id="KW-1185">Reference proteome</keyword>
<sequence length="86" mass="9660">SEYLAELATEIAEMVAATRNAMKEFINTRMIITLSRAPSVGLMFFDYGMAKKPKNDIAKVPELEDFCLCADCEMKREAREPEGGNH</sequence>
<dbReference type="Proteomes" id="UP000789920">
    <property type="component" value="Unassembled WGS sequence"/>
</dbReference>
<protein>
    <submittedName>
        <fullName evidence="1">31962_t:CDS:1</fullName>
    </submittedName>
</protein>
<evidence type="ECO:0000313" key="1">
    <source>
        <dbReference type="EMBL" id="CAG8802673.1"/>
    </source>
</evidence>
<gene>
    <name evidence="1" type="ORF">RPERSI_LOCUS21370</name>
</gene>
<proteinExistence type="predicted"/>
<reference evidence="1" key="1">
    <citation type="submission" date="2021-06" db="EMBL/GenBank/DDBJ databases">
        <authorList>
            <person name="Kallberg Y."/>
            <person name="Tangrot J."/>
            <person name="Rosling A."/>
        </authorList>
    </citation>
    <scope>NUCLEOTIDE SEQUENCE</scope>
    <source>
        <strain evidence="1">MA461A</strain>
    </source>
</reference>
<organism evidence="1 2">
    <name type="scientific">Racocetra persica</name>
    <dbReference type="NCBI Taxonomy" id="160502"/>
    <lineage>
        <taxon>Eukaryota</taxon>
        <taxon>Fungi</taxon>
        <taxon>Fungi incertae sedis</taxon>
        <taxon>Mucoromycota</taxon>
        <taxon>Glomeromycotina</taxon>
        <taxon>Glomeromycetes</taxon>
        <taxon>Diversisporales</taxon>
        <taxon>Gigasporaceae</taxon>
        <taxon>Racocetra</taxon>
    </lineage>
</organism>
<comment type="caution">
    <text evidence="1">The sequence shown here is derived from an EMBL/GenBank/DDBJ whole genome shotgun (WGS) entry which is preliminary data.</text>
</comment>
<accession>A0ACA9RP29</accession>
<dbReference type="EMBL" id="CAJVQC010062445">
    <property type="protein sequence ID" value="CAG8802673.1"/>
    <property type="molecule type" value="Genomic_DNA"/>
</dbReference>
<feature type="non-terminal residue" evidence="1">
    <location>
        <position position="1"/>
    </location>
</feature>
<evidence type="ECO:0000313" key="2">
    <source>
        <dbReference type="Proteomes" id="UP000789920"/>
    </source>
</evidence>
<name>A0ACA9RP29_9GLOM</name>